<sequence>LTQSATSLSLHTGESFDRVMIRPRSGRVRTPSRTPSRTAKVPPSPLSVLTSQGLGGSDKTQREREEMQRERERLVVEEANREFASCEGTVPLSSSMLKGLEGEGEKGAERERPSTAGAQRASFVMKRDPLNSGSVSDLSRYSHSRRSTPMRRFQSQCLTATRKPASSAAKAPVPVPEAKPQRPSTAPLRHGVSFPQTHSAELSNQTSRCQTLLKGVGIDLGTDSTRVVSGGAGTVTTQQYEAFASRMLREREM</sequence>
<feature type="compositionally biased region" description="Basic and acidic residues" evidence="1">
    <location>
        <begin position="59"/>
        <end position="81"/>
    </location>
</feature>
<feature type="compositionally biased region" description="Low complexity" evidence="1">
    <location>
        <begin position="163"/>
        <end position="178"/>
    </location>
</feature>
<protein>
    <submittedName>
        <fullName evidence="2">Uncharacterized protein</fullName>
    </submittedName>
</protein>
<reference evidence="2 3" key="1">
    <citation type="journal article" date="2018" name="PLoS ONE">
        <title>The draft genome of Kipferlia bialata reveals reductive genome evolution in fornicate parasites.</title>
        <authorList>
            <person name="Tanifuji G."/>
            <person name="Takabayashi S."/>
            <person name="Kume K."/>
            <person name="Takagi M."/>
            <person name="Nakayama T."/>
            <person name="Kamikawa R."/>
            <person name="Inagaki Y."/>
            <person name="Hashimoto T."/>
        </authorList>
    </citation>
    <scope>NUCLEOTIDE SEQUENCE [LARGE SCALE GENOMIC DNA]</scope>
    <source>
        <strain evidence="2">NY0173</strain>
    </source>
</reference>
<dbReference type="Proteomes" id="UP000265618">
    <property type="component" value="Unassembled WGS sequence"/>
</dbReference>
<evidence type="ECO:0000313" key="2">
    <source>
        <dbReference type="EMBL" id="GIQ88398.1"/>
    </source>
</evidence>
<proteinExistence type="predicted"/>
<organism evidence="2 3">
    <name type="scientific">Kipferlia bialata</name>
    <dbReference type="NCBI Taxonomy" id="797122"/>
    <lineage>
        <taxon>Eukaryota</taxon>
        <taxon>Metamonada</taxon>
        <taxon>Carpediemonas-like organisms</taxon>
        <taxon>Kipferlia</taxon>
    </lineage>
</organism>
<keyword evidence="3" id="KW-1185">Reference proteome</keyword>
<feature type="non-terminal residue" evidence="2">
    <location>
        <position position="1"/>
    </location>
</feature>
<feature type="region of interest" description="Disordered" evidence="1">
    <location>
        <begin position="1"/>
        <end position="190"/>
    </location>
</feature>
<evidence type="ECO:0000256" key="1">
    <source>
        <dbReference type="SAM" id="MobiDB-lite"/>
    </source>
</evidence>
<feature type="compositionally biased region" description="Polar residues" evidence="1">
    <location>
        <begin position="1"/>
        <end position="12"/>
    </location>
</feature>
<evidence type="ECO:0000313" key="3">
    <source>
        <dbReference type="Proteomes" id="UP000265618"/>
    </source>
</evidence>
<dbReference type="AlphaFoldDB" id="A0A9K3D3C5"/>
<comment type="caution">
    <text evidence="2">The sequence shown here is derived from an EMBL/GenBank/DDBJ whole genome shotgun (WGS) entry which is preliminary data.</text>
</comment>
<feature type="compositionally biased region" description="Basic and acidic residues" evidence="1">
    <location>
        <begin position="100"/>
        <end position="113"/>
    </location>
</feature>
<accession>A0A9K3D3C5</accession>
<feature type="compositionally biased region" description="Polar residues" evidence="1">
    <location>
        <begin position="131"/>
        <end position="141"/>
    </location>
</feature>
<name>A0A9K3D3C5_9EUKA</name>
<dbReference type="EMBL" id="BDIP01004035">
    <property type="protein sequence ID" value="GIQ88398.1"/>
    <property type="molecule type" value="Genomic_DNA"/>
</dbReference>
<gene>
    <name evidence="2" type="ORF">KIPB_010639</name>
</gene>
<feature type="compositionally biased region" description="Low complexity" evidence="1">
    <location>
        <begin position="28"/>
        <end position="38"/>
    </location>
</feature>